<gene>
    <name evidence="1" type="ORF">CSUNSWCD_745</name>
</gene>
<dbReference type="AlphaFoldDB" id="M5IPK8"/>
<reference evidence="1 2" key="1">
    <citation type="journal article" date="2013" name="Genome Announc.">
        <title>Genome Sequence of Campylobacter showae UNSWCD, Isolated from a Patient with Crohn's Disease.</title>
        <authorList>
            <person name="Tay A.P."/>
            <person name="Kaakoush N.O."/>
            <person name="Deshpande N.P."/>
            <person name="Chen Z."/>
            <person name="Mitchell H."/>
            <person name="Wilkins M.R."/>
        </authorList>
    </citation>
    <scope>NUCLEOTIDE SEQUENCE [LARGE SCALE GENOMIC DNA]</scope>
    <source>
        <strain evidence="1 2">CSUNSWCD</strain>
    </source>
</reference>
<proteinExistence type="predicted"/>
<name>M5IPK8_9BACT</name>
<comment type="caution">
    <text evidence="1">The sequence shown here is derived from an EMBL/GenBank/DDBJ whole genome shotgun (WGS) entry which is preliminary data.</text>
</comment>
<organism evidence="1 2">
    <name type="scientific">Campylobacter showae CSUNSWCD</name>
    <dbReference type="NCBI Taxonomy" id="1244083"/>
    <lineage>
        <taxon>Bacteria</taxon>
        <taxon>Pseudomonadati</taxon>
        <taxon>Campylobacterota</taxon>
        <taxon>Epsilonproteobacteria</taxon>
        <taxon>Campylobacterales</taxon>
        <taxon>Campylobacteraceae</taxon>
        <taxon>Campylobacter</taxon>
    </lineage>
</organism>
<dbReference type="STRING" id="1244083.CSUNSWCD_745"/>
<evidence type="ECO:0000313" key="2">
    <source>
        <dbReference type="Proteomes" id="UP000011939"/>
    </source>
</evidence>
<sequence>MRGRGLNLKFIGEAANLQNKRTKKLLEVKFGLGKFEITNLEIYKNPPVKFNGRGKFKGAQKLEP</sequence>
<dbReference type="Proteomes" id="UP000011939">
    <property type="component" value="Unassembled WGS sequence"/>
</dbReference>
<evidence type="ECO:0000313" key="1">
    <source>
        <dbReference type="EMBL" id="EKU10671.1"/>
    </source>
</evidence>
<protein>
    <submittedName>
        <fullName evidence="1">Uncharacterized protein</fullName>
    </submittedName>
</protein>
<dbReference type="EMBL" id="AMZQ01000011">
    <property type="protein sequence ID" value="EKU10671.1"/>
    <property type="molecule type" value="Genomic_DNA"/>
</dbReference>
<dbReference type="RefSeq" id="WP_009495928.1">
    <property type="nucleotide sequence ID" value="NZ_AMZQ01000011.1"/>
</dbReference>
<dbReference type="PATRIC" id="fig|1244083.3.peg.1989"/>
<accession>M5IPK8</accession>